<accession>A0A1Y2BLZ1</accession>
<dbReference type="InterPro" id="IPR001433">
    <property type="entry name" value="OxRdtase_FAD/NAD-bd"/>
</dbReference>
<feature type="binding site" evidence="6">
    <location>
        <position position="64"/>
    </location>
    <ligand>
        <name>FAD</name>
        <dbReference type="ChEBI" id="CHEBI:57692"/>
    </ligand>
</feature>
<comment type="cofactor">
    <cofactor evidence="1 6">
        <name>FAD</name>
        <dbReference type="ChEBI" id="CHEBI:57692"/>
    </cofactor>
</comment>
<evidence type="ECO:0000256" key="5">
    <source>
        <dbReference type="ARBA" id="ARBA00023002"/>
    </source>
</evidence>
<evidence type="ECO:0000259" key="7">
    <source>
        <dbReference type="Pfam" id="PF00175"/>
    </source>
</evidence>
<dbReference type="Proteomes" id="UP000193642">
    <property type="component" value="Unassembled WGS sequence"/>
</dbReference>
<dbReference type="SUPFAM" id="SSF63380">
    <property type="entry name" value="Riboflavin synthase domain-like"/>
    <property type="match status" value="1"/>
</dbReference>
<evidence type="ECO:0000256" key="4">
    <source>
        <dbReference type="ARBA" id="ARBA00022827"/>
    </source>
</evidence>
<dbReference type="SUPFAM" id="SSF52343">
    <property type="entry name" value="Ferredoxin reductase-like, C-terminal NADP-linked domain"/>
    <property type="match status" value="1"/>
</dbReference>
<dbReference type="STRING" id="329046.A0A1Y2BLZ1"/>
<keyword evidence="5" id="KW-0560">Oxidoreductase</keyword>
<keyword evidence="9" id="KW-1185">Reference proteome</keyword>
<keyword evidence="4 6" id="KW-0274">FAD</keyword>
<dbReference type="GO" id="GO:0016491">
    <property type="term" value="F:oxidoreductase activity"/>
    <property type="evidence" value="ECO:0007669"/>
    <property type="project" value="UniProtKB-KW"/>
</dbReference>
<comment type="similarity">
    <text evidence="2">Belongs to the flavoprotein pyridine nucleotide cytochrome reductase family.</text>
</comment>
<feature type="binding site" evidence="6">
    <location>
        <position position="107"/>
    </location>
    <ligand>
        <name>FAD</name>
        <dbReference type="ChEBI" id="CHEBI:57692"/>
    </ligand>
</feature>
<dbReference type="InterPro" id="IPR001834">
    <property type="entry name" value="CBR-like"/>
</dbReference>
<dbReference type="AlphaFoldDB" id="A0A1Y2BLZ1"/>
<dbReference type="PANTHER" id="PTHR19370">
    <property type="entry name" value="NADH-CYTOCHROME B5 REDUCTASE"/>
    <property type="match status" value="1"/>
</dbReference>
<dbReference type="PRINTS" id="PR00406">
    <property type="entry name" value="CYTB5RDTASE"/>
</dbReference>
<dbReference type="EMBL" id="MCGO01000060">
    <property type="protein sequence ID" value="ORY35165.1"/>
    <property type="molecule type" value="Genomic_DNA"/>
</dbReference>
<evidence type="ECO:0000256" key="3">
    <source>
        <dbReference type="ARBA" id="ARBA00022630"/>
    </source>
</evidence>
<sequence>MPLEFGRFNNFTLLEVIPVTHDTSLFRFRAAHQIPDSQNIPIEDRKSKSKVHLSTNEYYPNGSVSSMIHSLEPGKDFIIARGPVLSFPYTQNMTEKLVMIAGGTGITPMYQLIKQILRNPHDKTSINLDILLGNECMSFNKIHHVIQNGATNVSSRGYGAIHGGLLMKREEPVVLVCGPDGMVEWLAGEKKSENNQGPLLGVLKRAGYTPQQVFKF</sequence>
<keyword evidence="3 6" id="KW-0285">Flavoprotein</keyword>
<organism evidence="8 9">
    <name type="scientific">Rhizoclosmatium globosum</name>
    <dbReference type="NCBI Taxonomy" id="329046"/>
    <lineage>
        <taxon>Eukaryota</taxon>
        <taxon>Fungi</taxon>
        <taxon>Fungi incertae sedis</taxon>
        <taxon>Chytridiomycota</taxon>
        <taxon>Chytridiomycota incertae sedis</taxon>
        <taxon>Chytridiomycetes</taxon>
        <taxon>Chytridiales</taxon>
        <taxon>Chytriomycetaceae</taxon>
        <taxon>Rhizoclosmatium</taxon>
    </lineage>
</organism>
<evidence type="ECO:0000313" key="8">
    <source>
        <dbReference type="EMBL" id="ORY35165.1"/>
    </source>
</evidence>
<reference evidence="8 9" key="1">
    <citation type="submission" date="2016-07" db="EMBL/GenBank/DDBJ databases">
        <title>Pervasive Adenine N6-methylation of Active Genes in Fungi.</title>
        <authorList>
            <consortium name="DOE Joint Genome Institute"/>
            <person name="Mondo S.J."/>
            <person name="Dannebaum R.O."/>
            <person name="Kuo R.C."/>
            <person name="Labutti K."/>
            <person name="Haridas S."/>
            <person name="Kuo A."/>
            <person name="Salamov A."/>
            <person name="Ahrendt S.R."/>
            <person name="Lipzen A."/>
            <person name="Sullivan W."/>
            <person name="Andreopoulos W.B."/>
            <person name="Clum A."/>
            <person name="Lindquist E."/>
            <person name="Daum C."/>
            <person name="Ramamoorthy G.K."/>
            <person name="Gryganskyi A."/>
            <person name="Culley D."/>
            <person name="Magnuson J.K."/>
            <person name="James T.Y."/>
            <person name="O'Malley M.A."/>
            <person name="Stajich J.E."/>
            <person name="Spatafora J.W."/>
            <person name="Visel A."/>
            <person name="Grigoriev I.V."/>
        </authorList>
    </citation>
    <scope>NUCLEOTIDE SEQUENCE [LARGE SCALE GENOMIC DNA]</scope>
    <source>
        <strain evidence="8 9">JEL800</strain>
    </source>
</reference>
<dbReference type="PANTHER" id="PTHR19370:SF184">
    <property type="entry name" value="NADH-CYTOCHROME B5 REDUCTASE-LIKE"/>
    <property type="match status" value="1"/>
</dbReference>
<gene>
    <name evidence="8" type="ORF">BCR33DRAFT_722513</name>
</gene>
<evidence type="ECO:0000256" key="1">
    <source>
        <dbReference type="ARBA" id="ARBA00001974"/>
    </source>
</evidence>
<feature type="binding site" evidence="6">
    <location>
        <position position="65"/>
    </location>
    <ligand>
        <name>FAD</name>
        <dbReference type="ChEBI" id="CHEBI:57692"/>
    </ligand>
</feature>
<proteinExistence type="inferred from homology"/>
<dbReference type="InterPro" id="IPR017938">
    <property type="entry name" value="Riboflavin_synthase-like_b-brl"/>
</dbReference>
<dbReference type="OrthoDB" id="432685at2759"/>
<dbReference type="Gene3D" id="3.40.50.80">
    <property type="entry name" value="Nucleotide-binding domain of ferredoxin-NADP reductase (FNR) module"/>
    <property type="match status" value="1"/>
</dbReference>
<evidence type="ECO:0000256" key="2">
    <source>
        <dbReference type="ARBA" id="ARBA00006105"/>
    </source>
</evidence>
<evidence type="ECO:0000313" key="9">
    <source>
        <dbReference type="Proteomes" id="UP000193642"/>
    </source>
</evidence>
<dbReference type="Pfam" id="PF00175">
    <property type="entry name" value="NAD_binding_1"/>
    <property type="match status" value="1"/>
</dbReference>
<dbReference type="InterPro" id="IPR039261">
    <property type="entry name" value="FNR_nucleotide-bd"/>
</dbReference>
<protein>
    <submittedName>
        <fullName evidence="8">Ferredoxin reductase-like protein</fullName>
    </submittedName>
</protein>
<dbReference type="CDD" id="cd06183">
    <property type="entry name" value="cyt_b5_reduct_like"/>
    <property type="match status" value="1"/>
</dbReference>
<comment type="caution">
    <text evidence="8">The sequence shown here is derived from an EMBL/GenBank/DDBJ whole genome shotgun (WGS) entry which is preliminary data.</text>
</comment>
<evidence type="ECO:0000256" key="6">
    <source>
        <dbReference type="PIRSR" id="PIRSR601834-1"/>
    </source>
</evidence>
<feature type="domain" description="Oxidoreductase FAD/NAD(P)-binding" evidence="7">
    <location>
        <begin position="99"/>
        <end position="128"/>
    </location>
</feature>
<name>A0A1Y2BLZ1_9FUNG</name>